<feature type="region of interest" description="Disordered" evidence="2">
    <location>
        <begin position="143"/>
        <end position="215"/>
    </location>
</feature>
<protein>
    <submittedName>
        <fullName evidence="5">DUF663-domain-containing protein</fullName>
    </submittedName>
</protein>
<proteinExistence type="inferred from homology"/>
<dbReference type="PANTHER" id="PTHR12858">
    <property type="entry name" value="RIBOSOME BIOGENESIS PROTEIN"/>
    <property type="match status" value="1"/>
</dbReference>
<dbReference type="AlphaFoldDB" id="I0Z4V6"/>
<dbReference type="InterPro" id="IPR007034">
    <property type="entry name" value="BMS1_TSR1_C"/>
</dbReference>
<accession>I0Z4V6</accession>
<dbReference type="RefSeq" id="XP_005650219.1">
    <property type="nucleotide sequence ID" value="XM_005650162.1"/>
</dbReference>
<evidence type="ECO:0000259" key="3">
    <source>
        <dbReference type="SMART" id="SM00785"/>
    </source>
</evidence>
<dbReference type="GO" id="GO:0000479">
    <property type="term" value="P:endonucleolytic cleavage of tricistronic rRNA transcript (SSU-rRNA, 5.8S rRNA, LSU-rRNA)"/>
    <property type="evidence" value="ECO:0007669"/>
    <property type="project" value="TreeGrafter"/>
</dbReference>
<dbReference type="GO" id="GO:0030688">
    <property type="term" value="C:preribosome, small subunit precursor"/>
    <property type="evidence" value="ECO:0007669"/>
    <property type="project" value="TreeGrafter"/>
</dbReference>
<evidence type="ECO:0000313" key="5">
    <source>
        <dbReference type="EMBL" id="EIE25675.1"/>
    </source>
</evidence>
<dbReference type="STRING" id="574566.I0Z4V6"/>
<dbReference type="Pfam" id="PF04950">
    <property type="entry name" value="RIBIOP_C"/>
    <property type="match status" value="2"/>
</dbReference>
<dbReference type="Pfam" id="PF08142">
    <property type="entry name" value="AARP2CN"/>
    <property type="match status" value="1"/>
</dbReference>
<reference evidence="5 6" key="1">
    <citation type="journal article" date="2012" name="Genome Biol.">
        <title>The genome of the polar eukaryotic microalga coccomyxa subellipsoidea reveals traits of cold adaptation.</title>
        <authorList>
            <person name="Blanc G."/>
            <person name="Agarkova I."/>
            <person name="Grimwood J."/>
            <person name="Kuo A."/>
            <person name="Brueggeman A."/>
            <person name="Dunigan D."/>
            <person name="Gurnon J."/>
            <person name="Ladunga I."/>
            <person name="Lindquist E."/>
            <person name="Lucas S."/>
            <person name="Pangilinan J."/>
            <person name="Proschold T."/>
            <person name="Salamov A."/>
            <person name="Schmutz J."/>
            <person name="Weeks D."/>
            <person name="Yamada T."/>
            <person name="Claverie J.M."/>
            <person name="Grigoriev I."/>
            <person name="Van Etten J."/>
            <person name="Lomsadze A."/>
            <person name="Borodovsky M."/>
        </authorList>
    </citation>
    <scope>NUCLEOTIDE SEQUENCE [LARGE SCALE GENOMIC DNA]</scope>
    <source>
        <strain evidence="5 6">C-169</strain>
    </source>
</reference>
<feature type="domain" description="Ribosome biogenesis protein BMS1/TSR1 C-terminal" evidence="4">
    <location>
        <begin position="273"/>
        <end position="593"/>
    </location>
</feature>
<dbReference type="InterPro" id="IPR039761">
    <property type="entry name" value="Bms1/Tsr1"/>
</dbReference>
<dbReference type="OrthoDB" id="119302at2759"/>
<organism evidence="5 6">
    <name type="scientific">Coccomyxa subellipsoidea (strain C-169)</name>
    <name type="common">Green microalga</name>
    <dbReference type="NCBI Taxonomy" id="574566"/>
    <lineage>
        <taxon>Eukaryota</taxon>
        <taxon>Viridiplantae</taxon>
        <taxon>Chlorophyta</taxon>
        <taxon>core chlorophytes</taxon>
        <taxon>Trebouxiophyceae</taxon>
        <taxon>Trebouxiophyceae incertae sedis</taxon>
        <taxon>Coccomyxaceae</taxon>
        <taxon>Coccomyxa</taxon>
        <taxon>Coccomyxa subellipsoidea</taxon>
    </lineage>
</organism>
<dbReference type="eggNOG" id="KOG1980">
    <property type="taxonomic scope" value="Eukaryota"/>
</dbReference>
<evidence type="ECO:0000313" key="6">
    <source>
        <dbReference type="Proteomes" id="UP000007264"/>
    </source>
</evidence>
<comment type="caution">
    <text evidence="5">The sequence shown here is derived from an EMBL/GenBank/DDBJ whole genome shotgun (WGS) entry which is preliminary data.</text>
</comment>
<dbReference type="InterPro" id="IPR012948">
    <property type="entry name" value="AARP2CN"/>
</dbReference>
<sequence>MIAHGHVLCGQVPGDHKIVSVDDEADCAQLIRTLAEAHPSAPLWRRQRPCLLVYAAHFYPAADDTGTLTLTGYVRHLGLSANQIIHVPGAGDFQIDRIEGAQEPTALGAAARVTKGDSSMEASGPGLVVFPDPAARDEVIRENEADPLAGEQTWPTDMEMQEAEQQDKKKRRLPRGTSEYQAAWITEDIVGEGESSEDDEEEEDAAGDDDQDDVRSLAGTRAGTEAGGLMSEFGGDDTEVDDMADDEEGSADVGVDLKQRWREQQDDVMFPDEVDTPRDIGARVRFAKYRHLKSWRSSGWDPKESLPREYSQVFAFQNHKRAHKRCGTIAAAEAVGGPEDCHGVPAGTYVTVHVARVPTAAAAAAVARGELPPLAVFGLLQHETKLSVVHFSVRKAAALEDPLPNKTEMLLVTGLRSYTAQPIFSTDEPSGSRFKMERFLHPGRQIVLSVYGPICFGPLPVLAFLRGPDGSLRLAASGTLRSCDPDRLVIKKVVLSGYPVKVHKKKAFVRWMFFNPEDIRWFRPVELWTKHGRRGRIKASIFAPLHDIMQNLRYFSCGASVQEPMGTHGTMKCMFDGFVTQQDAVCMSLYKRTFPKWPADTAAGSFC</sequence>
<evidence type="ECO:0000256" key="1">
    <source>
        <dbReference type="ARBA" id="ARBA00038288"/>
    </source>
</evidence>
<dbReference type="GO" id="GO:0005634">
    <property type="term" value="C:nucleus"/>
    <property type="evidence" value="ECO:0007669"/>
    <property type="project" value="InterPro"/>
</dbReference>
<keyword evidence="6" id="KW-1185">Reference proteome</keyword>
<dbReference type="GO" id="GO:0000462">
    <property type="term" value="P:maturation of SSU-rRNA from tricistronic rRNA transcript (SSU-rRNA, 5.8S rRNA, LSU-rRNA)"/>
    <property type="evidence" value="ECO:0007669"/>
    <property type="project" value="TreeGrafter"/>
</dbReference>
<dbReference type="KEGG" id="csl:COCSUDRAFT_12800"/>
<evidence type="ECO:0000259" key="4">
    <source>
        <dbReference type="SMART" id="SM01362"/>
    </source>
</evidence>
<feature type="domain" description="AARP2CN" evidence="3">
    <location>
        <begin position="26"/>
        <end position="105"/>
    </location>
</feature>
<dbReference type="SMART" id="SM01362">
    <property type="entry name" value="DUF663"/>
    <property type="match status" value="1"/>
</dbReference>
<dbReference type="GO" id="GO:0034511">
    <property type="term" value="F:U3 snoRNA binding"/>
    <property type="evidence" value="ECO:0007669"/>
    <property type="project" value="TreeGrafter"/>
</dbReference>
<dbReference type="EMBL" id="AGSI01000003">
    <property type="protein sequence ID" value="EIE25675.1"/>
    <property type="molecule type" value="Genomic_DNA"/>
</dbReference>
<comment type="similarity">
    <text evidence="1">Belongs to the TRAFAC class translation factor GTPase superfamily. Bms1-like GTPase family. TSR1 subfamily.</text>
</comment>
<dbReference type="GO" id="GO:0005525">
    <property type="term" value="F:GTP binding"/>
    <property type="evidence" value="ECO:0007669"/>
    <property type="project" value="TreeGrafter"/>
</dbReference>
<dbReference type="GO" id="GO:0003924">
    <property type="term" value="F:GTPase activity"/>
    <property type="evidence" value="ECO:0007669"/>
    <property type="project" value="TreeGrafter"/>
</dbReference>
<dbReference type="Proteomes" id="UP000007264">
    <property type="component" value="Unassembled WGS sequence"/>
</dbReference>
<feature type="compositionally biased region" description="Acidic residues" evidence="2">
    <location>
        <begin position="189"/>
        <end position="212"/>
    </location>
</feature>
<evidence type="ECO:0000256" key="2">
    <source>
        <dbReference type="SAM" id="MobiDB-lite"/>
    </source>
</evidence>
<dbReference type="PANTHER" id="PTHR12858:SF1">
    <property type="entry name" value="PRE-RRNA-PROCESSING PROTEIN TSR1 HOMOLOG"/>
    <property type="match status" value="1"/>
</dbReference>
<name>I0Z4V6_COCSC</name>
<dbReference type="GeneID" id="17043679"/>
<gene>
    <name evidence="5" type="ORF">COCSUDRAFT_12800</name>
</gene>
<dbReference type="SMART" id="SM00785">
    <property type="entry name" value="AARP2CN"/>
    <property type="match status" value="1"/>
</dbReference>